<proteinExistence type="predicted"/>
<keyword evidence="5" id="KW-0547">Nucleotide-binding</keyword>
<dbReference type="FunFam" id="1.20.1560.10:FF:000026">
    <property type="entry name" value="Multidrug resistance-associated protein lethal(2)03659"/>
    <property type="match status" value="1"/>
</dbReference>
<organism evidence="12 13">
    <name type="scientific">Tenebrio molitor</name>
    <name type="common">Yellow mealworm beetle</name>
    <dbReference type="NCBI Taxonomy" id="7067"/>
    <lineage>
        <taxon>Eukaryota</taxon>
        <taxon>Metazoa</taxon>
        <taxon>Ecdysozoa</taxon>
        <taxon>Arthropoda</taxon>
        <taxon>Hexapoda</taxon>
        <taxon>Insecta</taxon>
        <taxon>Pterygota</taxon>
        <taxon>Neoptera</taxon>
        <taxon>Endopterygota</taxon>
        <taxon>Coleoptera</taxon>
        <taxon>Polyphaga</taxon>
        <taxon>Cucujiformia</taxon>
        <taxon>Tenebrionidae</taxon>
        <taxon>Tenebrio</taxon>
    </lineage>
</organism>
<dbReference type="PANTHER" id="PTHR24223">
    <property type="entry name" value="ATP-BINDING CASSETTE SUB-FAMILY C"/>
    <property type="match status" value="1"/>
</dbReference>
<dbReference type="GO" id="GO:0016887">
    <property type="term" value="F:ATP hydrolysis activity"/>
    <property type="evidence" value="ECO:0007669"/>
    <property type="project" value="InterPro"/>
</dbReference>
<gene>
    <name evidence="12" type="ORF">GEV33_000008</name>
</gene>
<reference evidence="12" key="2">
    <citation type="submission" date="2021-08" db="EMBL/GenBank/DDBJ databases">
        <authorList>
            <person name="Eriksson T."/>
        </authorList>
    </citation>
    <scope>NUCLEOTIDE SEQUENCE</scope>
    <source>
        <strain evidence="12">Stoneville</strain>
        <tissue evidence="12">Whole head</tissue>
    </source>
</reference>
<feature type="transmembrane region" description="Helical" evidence="9">
    <location>
        <begin position="1209"/>
        <end position="1228"/>
    </location>
</feature>
<evidence type="ECO:0000256" key="1">
    <source>
        <dbReference type="ARBA" id="ARBA00004141"/>
    </source>
</evidence>
<keyword evidence="2" id="KW-0813">Transport</keyword>
<dbReference type="InterPro" id="IPR003439">
    <property type="entry name" value="ABC_transporter-like_ATP-bd"/>
</dbReference>
<evidence type="ECO:0000259" key="10">
    <source>
        <dbReference type="PROSITE" id="PS50893"/>
    </source>
</evidence>
<evidence type="ECO:0000256" key="2">
    <source>
        <dbReference type="ARBA" id="ARBA00022448"/>
    </source>
</evidence>
<feature type="transmembrane region" description="Helical" evidence="9">
    <location>
        <begin position="243"/>
        <end position="262"/>
    </location>
</feature>
<dbReference type="PROSITE" id="PS50929">
    <property type="entry name" value="ABC_TM1F"/>
    <property type="match status" value="2"/>
</dbReference>
<evidence type="ECO:0000256" key="9">
    <source>
        <dbReference type="SAM" id="Phobius"/>
    </source>
</evidence>
<comment type="caution">
    <text evidence="12">The sequence shown here is derived from an EMBL/GenBank/DDBJ whole genome shotgun (WGS) entry which is preliminary data.</text>
</comment>
<dbReference type="EMBL" id="JABDTM020000024">
    <property type="protein sequence ID" value="KAH0822783.1"/>
    <property type="molecule type" value="Genomic_DNA"/>
</dbReference>
<dbReference type="PROSITE" id="PS50893">
    <property type="entry name" value="ABC_TRANSPORTER_2"/>
    <property type="match status" value="3"/>
</dbReference>
<dbReference type="Pfam" id="PF00005">
    <property type="entry name" value="ABC_tran"/>
    <property type="match status" value="3"/>
</dbReference>
<dbReference type="GO" id="GO:0016020">
    <property type="term" value="C:membrane"/>
    <property type="evidence" value="ECO:0007669"/>
    <property type="project" value="UniProtKB-SubCell"/>
</dbReference>
<dbReference type="CDD" id="cd03250">
    <property type="entry name" value="ABCC_MRP_domain1"/>
    <property type="match status" value="2"/>
</dbReference>
<dbReference type="InterPro" id="IPR036640">
    <property type="entry name" value="ABC1_TM_sf"/>
</dbReference>
<evidence type="ECO:0000259" key="11">
    <source>
        <dbReference type="PROSITE" id="PS50929"/>
    </source>
</evidence>
<keyword evidence="4" id="KW-0677">Repeat</keyword>
<dbReference type="InterPro" id="IPR044746">
    <property type="entry name" value="ABCC_6TM_D1"/>
</dbReference>
<evidence type="ECO:0000313" key="12">
    <source>
        <dbReference type="EMBL" id="KAH0822783.1"/>
    </source>
</evidence>
<dbReference type="CDD" id="cd03244">
    <property type="entry name" value="ABCC_MRP_domain2"/>
    <property type="match status" value="1"/>
</dbReference>
<feature type="transmembrane region" description="Helical" evidence="9">
    <location>
        <begin position="216"/>
        <end position="237"/>
    </location>
</feature>
<dbReference type="PROSITE" id="PS00211">
    <property type="entry name" value="ABC_TRANSPORTER_1"/>
    <property type="match status" value="3"/>
</dbReference>
<evidence type="ECO:0000256" key="4">
    <source>
        <dbReference type="ARBA" id="ARBA00022737"/>
    </source>
</evidence>
<dbReference type="Gene3D" id="3.40.50.300">
    <property type="entry name" value="P-loop containing nucleotide triphosphate hydrolases"/>
    <property type="match status" value="3"/>
</dbReference>
<feature type="domain" description="ABC transporter" evidence="10">
    <location>
        <begin position="749"/>
        <end position="982"/>
    </location>
</feature>
<sequence>MNMTLPEIPEIDAIFVFFKWKGLILIPNFDSTLNFELSWELPILVKGWKKELTEQDLYSPPKEHESVQLGNKLEQLWTNEEKLCKNPSLGKALIRQFGLELLLNGLVFVPAELVNFLLQPLFLKKLLEYHTAGQTEITSNQAYICAGIITLLSAIRVLFLNWMLLEMSALGMKTRIACSSLIYRRILKFEKIALQKVTVGKVINLLSNDVNRLERAFALVHFLWIAPIEIVLGVSYMNITLGPAAVAGVGAITFCLLFQIFMSKKLSINRNEVALSTDNRIRLINDAVCGIQAIKMYSWERPFLKLVNAARNLELKRIILSNCLRLANNAVRLYLTPLCIFFGVLAMVLRKLPLTSENVYSMKTIYDSLNLSVTFLLPLALIQLTEGIISVNRIEKFLLDDCEKPNNCKISSDSSAEETVGISIINASFKWDESLPVNVLNCITFSAKSGELIGVFGASGSGKSTLLQVILKEIGANGGHVSVKGSTSYAPQDPWIFSASIRQNILFGQDLDTDKYHKVIKCCALESDLSLLPNGDQSLVGERGVMLSGGQKARLSLARAIYRDADIYLLDDPLSALDANVARQIFEECVLHYLKDKCVVLVTHQIQYLRNVSKIYILEKGKIVECDKYERLLILKDEQISEDKINTFGLDLTQHNSPSQVKEHRSEGVSNTVLYKLYCNSAGASSSSVGLAITHCTGILGIFQYLVKLWGELETYITSVERVAEYTHLPLEEDGRTTPPKLWPTEGKIMFHSVSMQYCPTGPLALNQVSFQIRSGQKIGIVGRTGSGKTSLISALFRLFNFDGIITIDDVDIKNIPLNDLRSNISIIPQSPILFLGTLRKNLDPFDEFSDEQIWKVFDELELKEIFDNLPNGIDSPVCEGGSNFSVGQRQLLCLVRSMLRSNKIVVLDEATANVDFETDELIQSIIRRKFQESTVVTVAHRLNTVMDSDKILVMDNGCVAEFDSPYQLLQNPDGLLYLFAKESGEESLPDLKVRELTKRVQVLAQLSNKQYWILRNDGDLRTKSLENWELGLIVKNFKNDFTEADLFPNLSEHSSEALGDELEKKWKEEEDFRKRPSLFRALFRIFGLKYMLYGVVLLVLEFAVTFLQPLCLKQFLEYYNPEEETITKQQAYLLALALISLNLLRVLYFHQFNLEFSSLGMKVRVACSSLMYRKYLTLKKGTCQKFTLGQMVNLLSNDVDRFLDVFPFLHYIWIGLLKLVVGIYYFNVILGNTVTIGFLIFFLFFILQVYLVRHVARHRLRIAEKTDRRIRLMNDIICGIQLIKMYTWEKPFTKLVDVSRKNFNITVIKRLQIALIYYADAKSSLKRIEDFLLCEYKESQDLSNVRERYNKTVNDFLSTSPQPVRPPGFCFKHIEVKFENSTILSNVSFEVFAGELVGIAGAAGSGKSTLLQVILKEVEPTKGLVDVEGTLSYSAQEAWIFSASVRQNVLFGQEMDMDKYQKVIRVCALEDDLSLFPHGDQTLVGERGMMLSGGQKARISLARAVYRDADIYLLDDPLSAVDAHVAEHIFNECILNYLKSKCVVLVTHQIKYLTKVNKVYFIEDGKLTAGDTIDKKELLNTQNSRLKKMMVNWCRQNCGLKKEPSNSNL</sequence>
<feature type="transmembrane region" description="Helical" evidence="9">
    <location>
        <begin position="1234"/>
        <end position="1253"/>
    </location>
</feature>
<dbReference type="InterPro" id="IPR017871">
    <property type="entry name" value="ABC_transporter-like_CS"/>
</dbReference>
<dbReference type="InterPro" id="IPR011527">
    <property type="entry name" value="ABC1_TM_dom"/>
</dbReference>
<dbReference type="InterPro" id="IPR050173">
    <property type="entry name" value="ABC_transporter_C-like"/>
</dbReference>
<evidence type="ECO:0000256" key="8">
    <source>
        <dbReference type="ARBA" id="ARBA00023136"/>
    </source>
</evidence>
<feature type="transmembrane region" description="Helical" evidence="9">
    <location>
        <begin position="1091"/>
        <end position="1111"/>
    </location>
</feature>
<dbReference type="PANTHER" id="PTHR24223:SF448">
    <property type="entry name" value="FI20146P1-RELATED"/>
    <property type="match status" value="1"/>
</dbReference>
<dbReference type="Pfam" id="PF00664">
    <property type="entry name" value="ABC_membrane"/>
    <property type="match status" value="2"/>
</dbReference>
<keyword evidence="6" id="KW-0067">ATP-binding</keyword>
<feature type="transmembrane region" description="Helical" evidence="9">
    <location>
        <begin position="101"/>
        <end position="121"/>
    </location>
</feature>
<dbReference type="Proteomes" id="UP000719412">
    <property type="component" value="Unassembled WGS sequence"/>
</dbReference>
<feature type="domain" description="ABC transporter" evidence="10">
    <location>
        <begin position="1365"/>
        <end position="1590"/>
    </location>
</feature>
<dbReference type="FunFam" id="3.40.50.300:FF:000163">
    <property type="entry name" value="Multidrug resistance-associated protein member 4"/>
    <property type="match status" value="1"/>
</dbReference>
<dbReference type="CDD" id="cd18579">
    <property type="entry name" value="ABC_6TM_ABCC_D1"/>
    <property type="match status" value="2"/>
</dbReference>
<feature type="transmembrane region" description="Helical" evidence="9">
    <location>
        <begin position="141"/>
        <end position="165"/>
    </location>
</feature>
<dbReference type="InterPro" id="IPR003593">
    <property type="entry name" value="AAA+_ATPase"/>
</dbReference>
<dbReference type="FunFam" id="3.40.50.300:FF:000973">
    <property type="entry name" value="Multidrug resistance-associated protein 4"/>
    <property type="match status" value="2"/>
</dbReference>
<feature type="domain" description="ABC transmembrane type-1" evidence="11">
    <location>
        <begin position="117"/>
        <end position="347"/>
    </location>
</feature>
<evidence type="ECO:0000256" key="3">
    <source>
        <dbReference type="ARBA" id="ARBA00022692"/>
    </source>
</evidence>
<comment type="subcellular location">
    <subcellularLocation>
        <location evidence="1">Membrane</location>
        <topology evidence="1">Multi-pass membrane protein</topology>
    </subcellularLocation>
</comment>
<reference evidence="12" key="1">
    <citation type="journal article" date="2020" name="J Insects Food Feed">
        <title>The yellow mealworm (Tenebrio molitor) genome: a resource for the emerging insects as food and feed industry.</title>
        <authorList>
            <person name="Eriksson T."/>
            <person name="Andere A."/>
            <person name="Kelstrup H."/>
            <person name="Emery V."/>
            <person name="Picard C."/>
        </authorList>
    </citation>
    <scope>NUCLEOTIDE SEQUENCE</scope>
    <source>
        <strain evidence="12">Stoneville</strain>
        <tissue evidence="12">Whole head</tissue>
    </source>
</reference>
<feature type="transmembrane region" description="Helical" evidence="9">
    <location>
        <begin position="1131"/>
        <end position="1149"/>
    </location>
</feature>
<feature type="domain" description="ABC transmembrane type-1" evidence="11">
    <location>
        <begin position="1095"/>
        <end position="1320"/>
    </location>
</feature>
<keyword evidence="3 9" id="KW-0812">Transmembrane</keyword>
<dbReference type="Gene3D" id="1.20.1560.10">
    <property type="entry name" value="ABC transporter type 1, transmembrane domain"/>
    <property type="match status" value="2"/>
</dbReference>
<feature type="transmembrane region" description="Helical" evidence="9">
    <location>
        <begin position="331"/>
        <end position="349"/>
    </location>
</feature>
<feature type="domain" description="ABC transporter" evidence="10">
    <location>
        <begin position="422"/>
        <end position="645"/>
    </location>
</feature>
<dbReference type="SUPFAM" id="SSF52540">
    <property type="entry name" value="P-loop containing nucleoside triphosphate hydrolases"/>
    <property type="match status" value="3"/>
</dbReference>
<dbReference type="InterPro" id="IPR027417">
    <property type="entry name" value="P-loop_NTPase"/>
</dbReference>
<evidence type="ECO:0000256" key="7">
    <source>
        <dbReference type="ARBA" id="ARBA00022989"/>
    </source>
</evidence>
<protein>
    <submittedName>
        <fullName evidence="12">Uncharacterized protein</fullName>
    </submittedName>
</protein>
<keyword evidence="7 9" id="KW-1133">Transmembrane helix</keyword>
<evidence type="ECO:0000256" key="5">
    <source>
        <dbReference type="ARBA" id="ARBA00022741"/>
    </source>
</evidence>
<accession>A0A8J6I0B0</accession>
<evidence type="ECO:0000256" key="6">
    <source>
        <dbReference type="ARBA" id="ARBA00022840"/>
    </source>
</evidence>
<dbReference type="GO" id="GO:0005524">
    <property type="term" value="F:ATP binding"/>
    <property type="evidence" value="ECO:0007669"/>
    <property type="project" value="UniProtKB-KW"/>
</dbReference>
<dbReference type="SMART" id="SM00382">
    <property type="entry name" value="AAA"/>
    <property type="match status" value="3"/>
</dbReference>
<evidence type="ECO:0000313" key="13">
    <source>
        <dbReference type="Proteomes" id="UP000719412"/>
    </source>
</evidence>
<dbReference type="SUPFAM" id="SSF90123">
    <property type="entry name" value="ABC transporter transmembrane region"/>
    <property type="match status" value="2"/>
</dbReference>
<keyword evidence="13" id="KW-1185">Reference proteome</keyword>
<name>A0A8J6I0B0_TENMO</name>
<dbReference type="GO" id="GO:0140359">
    <property type="term" value="F:ABC-type transporter activity"/>
    <property type="evidence" value="ECO:0007669"/>
    <property type="project" value="InterPro"/>
</dbReference>
<keyword evidence="8 9" id="KW-0472">Membrane</keyword>
<dbReference type="FunFam" id="1.20.1560.10:FF:000017">
    <property type="entry name" value="Cystic fibrosis transmembrane conductance regulator"/>
    <property type="match status" value="1"/>
</dbReference>